<dbReference type="EMBL" id="JANUAE010000003">
    <property type="protein sequence ID" value="MCS3709500.1"/>
    <property type="molecule type" value="Genomic_DNA"/>
</dbReference>
<proteinExistence type="inferred from homology"/>
<evidence type="ECO:0000259" key="3">
    <source>
        <dbReference type="Pfam" id="PF01593"/>
    </source>
</evidence>
<name>A0A9X2Q3Q2_9BACT</name>
<keyword evidence="4" id="KW-0560">Oxidoreductase</keyword>
<dbReference type="Pfam" id="PF13450">
    <property type="entry name" value="NAD_binding_8"/>
    <property type="match status" value="1"/>
</dbReference>
<evidence type="ECO:0000313" key="4">
    <source>
        <dbReference type="EMBL" id="MCS3709500.1"/>
    </source>
</evidence>
<feature type="domain" description="Amine oxidase" evidence="3">
    <location>
        <begin position="111"/>
        <end position="359"/>
    </location>
</feature>
<reference evidence="4" key="1">
    <citation type="submission" date="2022-08" db="EMBL/GenBank/DDBJ databases">
        <title>Genomic Encyclopedia of Type Strains, Phase V (KMG-V): Genome sequencing to study the core and pangenomes of soil and plant-associated prokaryotes.</title>
        <authorList>
            <person name="Whitman W."/>
        </authorList>
    </citation>
    <scope>NUCLEOTIDE SEQUENCE</scope>
    <source>
        <strain evidence="4">SP3049</strain>
    </source>
</reference>
<dbReference type="SUPFAM" id="SSF51905">
    <property type="entry name" value="FAD/NAD(P)-binding domain"/>
    <property type="match status" value="1"/>
</dbReference>
<feature type="region of interest" description="Disordered" evidence="2">
    <location>
        <begin position="296"/>
        <end position="322"/>
    </location>
</feature>
<dbReference type="InterPro" id="IPR050703">
    <property type="entry name" value="Flavin_MAO"/>
</dbReference>
<evidence type="ECO:0000256" key="2">
    <source>
        <dbReference type="SAM" id="MobiDB-lite"/>
    </source>
</evidence>
<dbReference type="EC" id="1.4.3.4" evidence="4"/>
<dbReference type="RefSeq" id="WP_011403205.1">
    <property type="nucleotide sequence ID" value="NZ_CALTRY010000002.1"/>
</dbReference>
<evidence type="ECO:0000313" key="5">
    <source>
        <dbReference type="Proteomes" id="UP001155057"/>
    </source>
</evidence>
<feature type="compositionally biased region" description="Pro residues" evidence="2">
    <location>
        <begin position="304"/>
        <end position="318"/>
    </location>
</feature>
<organism evidence="4 5">
    <name type="scientific">Salinibacter ruber</name>
    <dbReference type="NCBI Taxonomy" id="146919"/>
    <lineage>
        <taxon>Bacteria</taxon>
        <taxon>Pseudomonadati</taxon>
        <taxon>Rhodothermota</taxon>
        <taxon>Rhodothermia</taxon>
        <taxon>Rhodothermales</taxon>
        <taxon>Salinibacteraceae</taxon>
        <taxon>Salinibacter</taxon>
    </lineage>
</organism>
<dbReference type="AlphaFoldDB" id="A0A9X2Q3Q2"/>
<evidence type="ECO:0000256" key="1">
    <source>
        <dbReference type="ARBA" id="ARBA00005995"/>
    </source>
</evidence>
<dbReference type="PANTHER" id="PTHR43563:SF14">
    <property type="entry name" value="AMINE OXIDASE"/>
    <property type="match status" value="1"/>
</dbReference>
<dbReference type="Pfam" id="PF01593">
    <property type="entry name" value="Amino_oxidase"/>
    <property type="match status" value="1"/>
</dbReference>
<accession>A0A9X2Q3Q2</accession>
<gene>
    <name evidence="4" type="ORF">GGP61_001103</name>
</gene>
<sequence length="360" mass="38356">MSESSSVLVVGAGLGGLVAATDLHAAGVSVRVWEARGRVGGRCRSPAVGPDEVRLDLGAAWHWAEHRRVRALAERLGLERVRQHEPGVAVQEWARDEPVEHFEWPDAPPPSWRLVEGTQALHERLAATLPDAALRRRHRLRSLRRTGASVQATAQTPNGPQTTSVDAVVLAVPPRLAGHTLQFEPALPDALASALRGTTTWMSPSAKAAVTYARPFWREQGLAGRVRSAAGPVHDWHDATPPDGPAALVGFMHPPGPDSPTPSDPGEREETLVRQLVHCFGEAAGAPTGLATADWRHDTATTPPAGPTPGPHTPPDPAPILQRPHWEGRLHVAAAETATEHPGYLDGAIEAGRRAARALA</sequence>
<protein>
    <submittedName>
        <fullName evidence="4">Monoamine oxidase</fullName>
        <ecNumber evidence="4">1.4.3.4</ecNumber>
    </submittedName>
</protein>
<dbReference type="SUPFAM" id="SSF54373">
    <property type="entry name" value="FAD-linked reductases, C-terminal domain"/>
    <property type="match status" value="1"/>
</dbReference>
<comment type="similarity">
    <text evidence="1">Belongs to the flavin monoamine oxidase family.</text>
</comment>
<comment type="caution">
    <text evidence="4">The sequence shown here is derived from an EMBL/GenBank/DDBJ whole genome shotgun (WGS) entry which is preliminary data.</text>
</comment>
<dbReference type="InterPro" id="IPR002937">
    <property type="entry name" value="Amino_oxidase"/>
</dbReference>
<dbReference type="GO" id="GO:0097621">
    <property type="term" value="F:monoamine oxidase activity"/>
    <property type="evidence" value="ECO:0007669"/>
    <property type="project" value="UniProtKB-EC"/>
</dbReference>
<dbReference type="PANTHER" id="PTHR43563">
    <property type="entry name" value="AMINE OXIDASE"/>
    <property type="match status" value="1"/>
</dbReference>
<dbReference type="Gene3D" id="3.50.50.60">
    <property type="entry name" value="FAD/NAD(P)-binding domain"/>
    <property type="match status" value="2"/>
</dbReference>
<dbReference type="Proteomes" id="UP001155057">
    <property type="component" value="Unassembled WGS sequence"/>
</dbReference>
<dbReference type="InterPro" id="IPR036188">
    <property type="entry name" value="FAD/NAD-bd_sf"/>
</dbReference>